<dbReference type="Gene3D" id="3.30.2400.30">
    <property type="match status" value="1"/>
</dbReference>
<gene>
    <name evidence="4" type="ORF">CFH83_07055</name>
</gene>
<dbReference type="SUPFAM" id="SSF56563">
    <property type="entry name" value="Major capsid protein gp5"/>
    <property type="match status" value="1"/>
</dbReference>
<dbReference type="Pfam" id="PF04454">
    <property type="entry name" value="Linocin_M18"/>
    <property type="match status" value="1"/>
</dbReference>
<protein>
    <recommendedName>
        <fullName evidence="6">Linocin_M18 bacteriocin protein</fullName>
    </recommendedName>
</protein>
<keyword evidence="3" id="KW-1284">Encapsulin nanocompartment</keyword>
<dbReference type="Proteomes" id="UP000228859">
    <property type="component" value="Unassembled WGS sequence"/>
</dbReference>
<organism evidence="4 5">
    <name type="scientific">Sulfuricurvum kujiense</name>
    <dbReference type="NCBI Taxonomy" id="148813"/>
    <lineage>
        <taxon>Bacteria</taxon>
        <taxon>Pseudomonadati</taxon>
        <taxon>Campylobacterota</taxon>
        <taxon>Epsilonproteobacteria</taxon>
        <taxon>Campylobacterales</taxon>
        <taxon>Sulfurimonadaceae</taxon>
        <taxon>Sulfuricurvum</taxon>
    </lineage>
</organism>
<sequence>MKFLNRETSPIAAAVWTQIDSVFTPLLSQRLKLRSLVGFTPVPFETDAVATGNLKTITSAEALTLSVRKPIPMVEIRYDFDLPKSIVEAFKRDKPDFDDSIFKKVSNRFSAVENSLILDGVKEAEIEGILNNIPRKPIHAKHTKGLIDAVASMIASFGAEFVEGPYKLVLSTATLIKMVGESEGGVSVKSRLESLIGANFFVVCESIGDDKILALSQRGGDFFLYNGLDVSIGFAEEKEESYTLFISESCTFRIINPEAALLITL</sequence>
<evidence type="ECO:0000256" key="2">
    <source>
        <dbReference type="ARBA" id="ARBA00033743"/>
    </source>
</evidence>
<reference evidence="4 5" key="1">
    <citation type="journal article" date="2017" name="Front. Microbiol.">
        <title>Comparative Genomic Analysis of the Class Epsilonproteobacteria and Proposed Reclassification to Epsilonbacteraeota (phyl. nov.).</title>
        <authorList>
            <person name="Waite D.W."/>
            <person name="Vanwonterghem I."/>
            <person name="Rinke C."/>
            <person name="Parks D.H."/>
            <person name="Zhang Y."/>
            <person name="Takai K."/>
            <person name="Sievert S.M."/>
            <person name="Simon J."/>
            <person name="Campbell B.J."/>
            <person name="Hanson T.E."/>
            <person name="Woyke T."/>
            <person name="Klotz M.G."/>
            <person name="Hugenholtz P."/>
        </authorList>
    </citation>
    <scope>NUCLEOTIDE SEQUENCE [LARGE SCALE GENOMIC DNA]</scope>
    <source>
        <strain evidence="4">UBA12443</strain>
    </source>
</reference>
<dbReference type="Gene3D" id="3.30.2320.10">
    <property type="entry name" value="hypothetical protein PF0899 domain"/>
    <property type="match status" value="1"/>
</dbReference>
<dbReference type="AlphaFoldDB" id="A0A2D3WEC6"/>
<accession>A0A2D3WEC6</accession>
<evidence type="ECO:0000313" key="4">
    <source>
        <dbReference type="EMBL" id="DAB38245.1"/>
    </source>
</evidence>
<comment type="caution">
    <text evidence="4">The sequence shown here is derived from an EMBL/GenBank/DDBJ whole genome shotgun (WGS) entry which is preliminary data.</text>
</comment>
<comment type="similarity">
    <text evidence="2">Belongs to the encapsulin family. Family 1 subfamily.</text>
</comment>
<evidence type="ECO:0008006" key="6">
    <source>
        <dbReference type="Google" id="ProtNLM"/>
    </source>
</evidence>
<dbReference type="RefSeq" id="WP_294896822.1">
    <property type="nucleotide sequence ID" value="NZ_DLUI01000100.1"/>
</dbReference>
<evidence type="ECO:0000256" key="1">
    <source>
        <dbReference type="ARBA" id="ARBA00033738"/>
    </source>
</evidence>
<dbReference type="InterPro" id="IPR007544">
    <property type="entry name" value="ENCAP"/>
</dbReference>
<name>A0A2D3WEC6_9BACT</name>
<dbReference type="PANTHER" id="PTHR37165">
    <property type="entry name" value="PEPTIDASE U56 FAMILY"/>
    <property type="match status" value="1"/>
</dbReference>
<dbReference type="EMBL" id="DLUI01000100">
    <property type="protein sequence ID" value="DAB38245.1"/>
    <property type="molecule type" value="Genomic_DNA"/>
</dbReference>
<dbReference type="InterPro" id="IPR051429">
    <property type="entry name" value="Encapsulin_nc"/>
</dbReference>
<comment type="subcellular location">
    <subcellularLocation>
        <location evidence="1">Encapsulin nanocompartment</location>
    </subcellularLocation>
</comment>
<dbReference type="NCBIfam" id="NF041155">
    <property type="entry name" value="encap_f1"/>
    <property type="match status" value="1"/>
</dbReference>
<proteinExistence type="inferred from homology"/>
<evidence type="ECO:0000313" key="5">
    <source>
        <dbReference type="Proteomes" id="UP000228859"/>
    </source>
</evidence>
<dbReference type="GO" id="GO:0140737">
    <property type="term" value="C:encapsulin nanocompartment"/>
    <property type="evidence" value="ECO:0007669"/>
    <property type="project" value="UniProtKB-SubCell"/>
</dbReference>
<dbReference type="PANTHER" id="PTHR37165:SF1">
    <property type="entry name" value="TYPE 1 ENCAPSULIN SHELL PROTEIN"/>
    <property type="match status" value="1"/>
</dbReference>
<evidence type="ECO:0000256" key="3">
    <source>
        <dbReference type="ARBA" id="ARBA00033787"/>
    </source>
</evidence>